<name>A0ABV6EGX1_9GAMM</name>
<dbReference type="EMBL" id="JBHLXG010000018">
    <property type="protein sequence ID" value="MFC0228252.1"/>
    <property type="molecule type" value="Genomic_DNA"/>
</dbReference>
<gene>
    <name evidence="1" type="ORF">ACFFJ3_17425</name>
</gene>
<evidence type="ECO:0000313" key="2">
    <source>
        <dbReference type="Proteomes" id="UP001589792"/>
    </source>
</evidence>
<dbReference type="RefSeq" id="WP_380677660.1">
    <property type="nucleotide sequence ID" value="NZ_CP173186.1"/>
</dbReference>
<sequence>MRLKQRVQVVLLRSDQVEELRRIQEKAQKASPCGVAPTIHEIARGIMGKALGQMEATHHGIE</sequence>
<organism evidence="1 2">
    <name type="scientific">Serratia aquatilis</name>
    <dbReference type="NCBI Taxonomy" id="1737515"/>
    <lineage>
        <taxon>Bacteria</taxon>
        <taxon>Pseudomonadati</taxon>
        <taxon>Pseudomonadota</taxon>
        <taxon>Gammaproteobacteria</taxon>
        <taxon>Enterobacterales</taxon>
        <taxon>Yersiniaceae</taxon>
        <taxon>Serratia</taxon>
    </lineage>
</organism>
<reference evidence="1 2" key="1">
    <citation type="submission" date="2024-09" db="EMBL/GenBank/DDBJ databases">
        <authorList>
            <person name="Sun Q."/>
            <person name="Mori K."/>
        </authorList>
    </citation>
    <scope>NUCLEOTIDE SEQUENCE [LARGE SCALE GENOMIC DNA]</scope>
    <source>
        <strain evidence="1 2">CCM 8626</strain>
    </source>
</reference>
<accession>A0ABV6EGX1</accession>
<keyword evidence="2" id="KW-1185">Reference proteome</keyword>
<proteinExistence type="predicted"/>
<dbReference type="Proteomes" id="UP001589792">
    <property type="component" value="Unassembled WGS sequence"/>
</dbReference>
<protein>
    <submittedName>
        <fullName evidence="1">Uncharacterized protein</fullName>
    </submittedName>
</protein>
<evidence type="ECO:0000313" key="1">
    <source>
        <dbReference type="EMBL" id="MFC0228252.1"/>
    </source>
</evidence>
<comment type="caution">
    <text evidence="1">The sequence shown here is derived from an EMBL/GenBank/DDBJ whole genome shotgun (WGS) entry which is preliminary data.</text>
</comment>